<keyword evidence="4" id="KW-1185">Reference proteome</keyword>
<accession>A0ABP1GCI7</accession>
<comment type="caution">
    <text evidence="3">The sequence shown here is derived from an EMBL/GenBank/DDBJ whole genome shotgun (WGS) entry which is preliminary data.</text>
</comment>
<feature type="chain" id="PRO_5046651216" evidence="2">
    <location>
        <begin position="25"/>
        <end position="356"/>
    </location>
</feature>
<keyword evidence="2" id="KW-0732">Signal</keyword>
<reference evidence="3 4" key="1">
    <citation type="submission" date="2024-06" db="EMBL/GenBank/DDBJ databases">
        <authorList>
            <person name="Kraege A."/>
            <person name="Thomma B."/>
        </authorList>
    </citation>
    <scope>NUCLEOTIDE SEQUENCE [LARGE SCALE GENOMIC DNA]</scope>
</reference>
<feature type="signal peptide" evidence="2">
    <location>
        <begin position="1"/>
        <end position="24"/>
    </location>
</feature>
<dbReference type="Proteomes" id="UP001497392">
    <property type="component" value="Unassembled WGS sequence"/>
</dbReference>
<evidence type="ECO:0000256" key="2">
    <source>
        <dbReference type="SAM" id="SignalP"/>
    </source>
</evidence>
<proteinExistence type="predicted"/>
<gene>
    <name evidence="3" type="primary">g11519</name>
    <name evidence="3" type="ORF">VP750_LOCUS10299</name>
</gene>
<sequence length="356" mass="36290">MAKSVCCAAALLLIAILSPHLAAGQTAFEDASSFWKSVQAIPATLLAPLKPFNLSAASGGPFWNPLQPKKNISSQAFSAASDLASPYANPNPDNGNPKWKLPIPLNGSHSLAAAAADIASAPAPAPSTAVPLSEQAAPQAPVSGPTSAAALAQPVNLNPDNGNPKYRLPAPLNSSDPLIERVHNVTVAGLVPNVTLPLPAHKNLTLPPVGGPSATDSAAEAVAARAIREQQAKLAATLAQAAKNPALPGHAPNVTAHNITLPGHFHPPTATLELQNPQLLPEPKPLSVLFPIADHAEAPASALPSEAAPGAETAFIHKVHPFMEAEAPIPAAGIGNVKTTLKTRRQLLVQAPAPSA</sequence>
<dbReference type="EMBL" id="CAXHTA020000018">
    <property type="protein sequence ID" value="CAL5228393.1"/>
    <property type="molecule type" value="Genomic_DNA"/>
</dbReference>
<name>A0ABP1GCI7_9CHLO</name>
<organism evidence="3 4">
    <name type="scientific">Coccomyxa viridis</name>
    <dbReference type="NCBI Taxonomy" id="1274662"/>
    <lineage>
        <taxon>Eukaryota</taxon>
        <taxon>Viridiplantae</taxon>
        <taxon>Chlorophyta</taxon>
        <taxon>core chlorophytes</taxon>
        <taxon>Trebouxiophyceae</taxon>
        <taxon>Trebouxiophyceae incertae sedis</taxon>
        <taxon>Coccomyxaceae</taxon>
        <taxon>Coccomyxa</taxon>
    </lineage>
</organism>
<evidence type="ECO:0000256" key="1">
    <source>
        <dbReference type="SAM" id="MobiDB-lite"/>
    </source>
</evidence>
<protein>
    <submittedName>
        <fullName evidence="3">G11519 protein</fullName>
    </submittedName>
</protein>
<evidence type="ECO:0000313" key="3">
    <source>
        <dbReference type="EMBL" id="CAL5228393.1"/>
    </source>
</evidence>
<evidence type="ECO:0000313" key="4">
    <source>
        <dbReference type="Proteomes" id="UP001497392"/>
    </source>
</evidence>
<feature type="region of interest" description="Disordered" evidence="1">
    <location>
        <begin position="123"/>
        <end position="148"/>
    </location>
</feature>
<feature type="region of interest" description="Disordered" evidence="1">
    <location>
        <begin position="83"/>
        <end position="102"/>
    </location>
</feature>